<dbReference type="Proteomes" id="UP000001941">
    <property type="component" value="Chromosome"/>
</dbReference>
<proteinExistence type="predicted"/>
<dbReference type="RefSeq" id="WP_011449788.1">
    <property type="nucleotide sequence ID" value="NC_007796.1"/>
</dbReference>
<dbReference type="KEGG" id="mhu:Mhun_2842"/>
<protein>
    <recommendedName>
        <fullName evidence="1">DNA primase/polymerase bifunctional N-terminal domain-containing protein</fullName>
    </recommendedName>
</protein>
<evidence type="ECO:0000313" key="3">
    <source>
        <dbReference type="Proteomes" id="UP000001941"/>
    </source>
</evidence>
<dbReference type="eggNOG" id="arCOG06915">
    <property type="taxonomic scope" value="Archaea"/>
</dbReference>
<name>Q2FSR1_METHJ</name>
<dbReference type="AlphaFoldDB" id="Q2FSR1"/>
<dbReference type="InterPro" id="IPR015330">
    <property type="entry name" value="DNA_primase/pol_bifunc_N"/>
</dbReference>
<dbReference type="SMART" id="SM00943">
    <property type="entry name" value="Prim-Pol"/>
    <property type="match status" value="1"/>
</dbReference>
<dbReference type="SUPFAM" id="SSF56747">
    <property type="entry name" value="Prim-pol domain"/>
    <property type="match status" value="1"/>
</dbReference>
<sequence>MTKLEFNTEKEAIRSTVVDEKLKECRFILVASGSKNPIEKEWSSKNNYSIDDPVLQKHISSGGNYGVIPSSTIAVLDVDEKDIFDRLEILDYLKETFIVKTGSDDGYHIYLKIKDECPAKKIPLYDPKDNSKHIGEIFFSDCPAFVVGPGCTHPSGNKYLITNDAPIMEITYNQIQEMILSKVHYKTLFRMILPIKPQ</sequence>
<dbReference type="STRING" id="323259.Mhun_2842"/>
<evidence type="ECO:0000259" key="1">
    <source>
        <dbReference type="SMART" id="SM00943"/>
    </source>
</evidence>
<dbReference type="EnsemblBacteria" id="ABD42534">
    <property type="protein sequence ID" value="ABD42534"/>
    <property type="gene ID" value="Mhun_2842"/>
</dbReference>
<feature type="domain" description="DNA primase/polymerase bifunctional N-terminal" evidence="1">
    <location>
        <begin position="17"/>
        <end position="180"/>
    </location>
</feature>
<reference evidence="3" key="1">
    <citation type="journal article" date="2016" name="Stand. Genomic Sci.">
        <title>Complete genome sequence of Methanospirillum hungatei type strain JF1.</title>
        <authorList>
            <person name="Gunsalus R.P."/>
            <person name="Cook L.E."/>
            <person name="Crable B."/>
            <person name="Rohlin L."/>
            <person name="McDonald E."/>
            <person name="Mouttaki H."/>
            <person name="Sieber J.R."/>
            <person name="Poweleit N."/>
            <person name="Zhou H."/>
            <person name="Lapidus A.L."/>
            <person name="Daligault H.E."/>
            <person name="Land M."/>
            <person name="Gilna P."/>
            <person name="Ivanova N."/>
            <person name="Kyrpides N."/>
            <person name="Culley D.E."/>
            <person name="McInerney M.J."/>
        </authorList>
    </citation>
    <scope>NUCLEOTIDE SEQUENCE [LARGE SCALE GENOMIC DNA]</scope>
    <source>
        <strain evidence="3">ATCC 27890 / DSM 864 / NBRC 100397 / JF-1</strain>
    </source>
</reference>
<dbReference type="Gene3D" id="2.20.25.130">
    <property type="entry name" value="Zinc stem-like domain"/>
    <property type="match status" value="1"/>
</dbReference>
<dbReference type="Gene3D" id="3.30.720.160">
    <property type="entry name" value="Bifunctional DNA primase/polymerase, N-terminal"/>
    <property type="match status" value="1"/>
</dbReference>
<dbReference type="Pfam" id="PF09250">
    <property type="entry name" value="Prim-Pol"/>
    <property type="match status" value="1"/>
</dbReference>
<dbReference type="Gene3D" id="3.30.2250.10">
    <property type="entry name" value="Bifunctional DNA primase/polymerase domain"/>
    <property type="match status" value="1"/>
</dbReference>
<keyword evidence="3" id="KW-1185">Reference proteome</keyword>
<dbReference type="EMBL" id="CP000254">
    <property type="protein sequence ID" value="ABD42534.1"/>
    <property type="molecule type" value="Genomic_DNA"/>
</dbReference>
<accession>Q2FSR1</accession>
<dbReference type="OrthoDB" id="110923at2157"/>
<dbReference type="HOGENOM" id="CLU_1375522_0_0_2"/>
<gene>
    <name evidence="2" type="ordered locus">Mhun_2842</name>
</gene>
<evidence type="ECO:0000313" key="2">
    <source>
        <dbReference type="EMBL" id="ABD42534.1"/>
    </source>
</evidence>
<dbReference type="InParanoid" id="Q2FSR1"/>
<dbReference type="GeneID" id="3923308"/>
<organism evidence="2 3">
    <name type="scientific">Methanospirillum hungatei JF-1 (strain ATCC 27890 / DSM 864 / NBRC 100397 / JF-1)</name>
    <dbReference type="NCBI Taxonomy" id="323259"/>
    <lineage>
        <taxon>Archaea</taxon>
        <taxon>Methanobacteriati</taxon>
        <taxon>Methanobacteriota</taxon>
        <taxon>Stenosarchaea group</taxon>
        <taxon>Methanomicrobia</taxon>
        <taxon>Methanomicrobiales</taxon>
        <taxon>Methanospirillaceae</taxon>
        <taxon>Methanospirillum</taxon>
    </lineage>
</organism>